<reference evidence="2" key="1">
    <citation type="submission" date="2020-08" db="EMBL/GenBank/DDBJ databases">
        <title>Multicomponent nature underlies the extraordinary mechanical properties of spider dragline silk.</title>
        <authorList>
            <person name="Kono N."/>
            <person name="Nakamura H."/>
            <person name="Mori M."/>
            <person name="Yoshida Y."/>
            <person name="Ohtoshi R."/>
            <person name="Malay A.D."/>
            <person name="Moran D.A.P."/>
            <person name="Tomita M."/>
            <person name="Numata K."/>
            <person name="Arakawa K."/>
        </authorList>
    </citation>
    <scope>NUCLEOTIDE SEQUENCE</scope>
</reference>
<comment type="caution">
    <text evidence="2">The sequence shown here is derived from an EMBL/GenBank/DDBJ whole genome shotgun (WGS) entry which is preliminary data.</text>
</comment>
<keyword evidence="3" id="KW-1185">Reference proteome</keyword>
<dbReference type="Proteomes" id="UP000887159">
    <property type="component" value="Unassembled WGS sequence"/>
</dbReference>
<evidence type="ECO:0000256" key="1">
    <source>
        <dbReference type="SAM" id="MobiDB-lite"/>
    </source>
</evidence>
<feature type="region of interest" description="Disordered" evidence="1">
    <location>
        <begin position="114"/>
        <end position="139"/>
    </location>
</feature>
<proteinExistence type="predicted"/>
<feature type="region of interest" description="Disordered" evidence="1">
    <location>
        <begin position="51"/>
        <end position="80"/>
    </location>
</feature>
<evidence type="ECO:0000313" key="3">
    <source>
        <dbReference type="Proteomes" id="UP000887159"/>
    </source>
</evidence>
<feature type="compositionally biased region" description="Polar residues" evidence="1">
    <location>
        <begin position="21"/>
        <end position="33"/>
    </location>
</feature>
<feature type="region of interest" description="Disordered" evidence="1">
    <location>
        <begin position="1"/>
        <end position="37"/>
    </location>
</feature>
<dbReference type="AlphaFoldDB" id="A0A8X6VFC3"/>
<evidence type="ECO:0000313" key="2">
    <source>
        <dbReference type="EMBL" id="GFY05334.1"/>
    </source>
</evidence>
<name>A0A8X6VFC3_TRICX</name>
<dbReference type="EMBL" id="BMAU01021250">
    <property type="protein sequence ID" value="GFY05334.1"/>
    <property type="molecule type" value="Genomic_DNA"/>
</dbReference>
<feature type="compositionally biased region" description="Polar residues" evidence="1">
    <location>
        <begin position="120"/>
        <end position="139"/>
    </location>
</feature>
<organism evidence="2 3">
    <name type="scientific">Trichonephila clavipes</name>
    <name type="common">Golden silk orbweaver</name>
    <name type="synonym">Nephila clavipes</name>
    <dbReference type="NCBI Taxonomy" id="2585209"/>
    <lineage>
        <taxon>Eukaryota</taxon>
        <taxon>Metazoa</taxon>
        <taxon>Ecdysozoa</taxon>
        <taxon>Arthropoda</taxon>
        <taxon>Chelicerata</taxon>
        <taxon>Arachnida</taxon>
        <taxon>Araneae</taxon>
        <taxon>Araneomorphae</taxon>
        <taxon>Entelegynae</taxon>
        <taxon>Araneoidea</taxon>
        <taxon>Nephilidae</taxon>
        <taxon>Trichonephila</taxon>
    </lineage>
</organism>
<protein>
    <submittedName>
        <fullName evidence="2">Uncharacterized protein</fullName>
    </submittedName>
</protein>
<gene>
    <name evidence="2" type="ORF">TNCV_2207801</name>
</gene>
<sequence length="139" mass="15137">MKKYLTSEPVNSTKNSEKQKSASVPTDNSSPTTPLIPELTIEPSHLQCLTAESSKASQSGLISNSIESQPTTFHGNRHLQNLPTEYSSILQPSLISESIELQSTTSEENIEIFEPDVSDNNDSTQDANILTKNDASTND</sequence>
<accession>A0A8X6VFC3</accession>